<dbReference type="SUPFAM" id="SSF46785">
    <property type="entry name" value="Winged helix' DNA-binding domain"/>
    <property type="match status" value="1"/>
</dbReference>
<sequence length="115" mass="12868">MPVDPRMTMQVQAILRVFLSDPAQRRYGLELCEATELPSGTVHPVLARLERIGWLDGHWEEPGAHADAGRPRRRYYTITPDGAEKSRDAIARTYASRHRSAPEWLHRPGPAGGAS</sequence>
<proteinExistence type="predicted"/>
<dbReference type="InterPro" id="IPR005149">
    <property type="entry name" value="Tscrpt_reg_PadR_N"/>
</dbReference>
<organism evidence="2 3">
    <name type="scientific">Planomonospora corallina</name>
    <dbReference type="NCBI Taxonomy" id="1806052"/>
    <lineage>
        <taxon>Bacteria</taxon>
        <taxon>Bacillati</taxon>
        <taxon>Actinomycetota</taxon>
        <taxon>Actinomycetes</taxon>
        <taxon>Streptosporangiales</taxon>
        <taxon>Streptosporangiaceae</taxon>
        <taxon>Planomonospora</taxon>
    </lineage>
</organism>
<gene>
    <name evidence="2" type="ORF">ACFOWE_29540</name>
</gene>
<reference evidence="3" key="1">
    <citation type="journal article" date="2019" name="Int. J. Syst. Evol. Microbiol.">
        <title>The Global Catalogue of Microorganisms (GCM) 10K type strain sequencing project: providing services to taxonomists for standard genome sequencing and annotation.</title>
        <authorList>
            <consortium name="The Broad Institute Genomics Platform"/>
            <consortium name="The Broad Institute Genome Sequencing Center for Infectious Disease"/>
            <person name="Wu L."/>
            <person name="Ma J."/>
        </authorList>
    </citation>
    <scope>NUCLEOTIDE SEQUENCE [LARGE SCALE GENOMIC DNA]</scope>
    <source>
        <strain evidence="3">TBRC 4489</strain>
    </source>
</reference>
<dbReference type="EMBL" id="JBHSBM010000047">
    <property type="protein sequence ID" value="MFC4062464.1"/>
    <property type="molecule type" value="Genomic_DNA"/>
</dbReference>
<dbReference type="Pfam" id="PF03551">
    <property type="entry name" value="PadR"/>
    <property type="match status" value="1"/>
</dbReference>
<dbReference type="Proteomes" id="UP001595850">
    <property type="component" value="Unassembled WGS sequence"/>
</dbReference>
<dbReference type="RefSeq" id="WP_377293597.1">
    <property type="nucleotide sequence ID" value="NZ_JBHSBM010000047.1"/>
</dbReference>
<evidence type="ECO:0000313" key="3">
    <source>
        <dbReference type="Proteomes" id="UP001595850"/>
    </source>
</evidence>
<keyword evidence="3" id="KW-1185">Reference proteome</keyword>
<accession>A0ABV8IEQ5</accession>
<protein>
    <submittedName>
        <fullName evidence="2">PadR family transcriptional regulator</fullName>
    </submittedName>
</protein>
<name>A0ABV8IEQ5_9ACTN</name>
<feature type="domain" description="Transcription regulator PadR N-terminal" evidence="1">
    <location>
        <begin position="34"/>
        <end position="85"/>
    </location>
</feature>
<evidence type="ECO:0000313" key="2">
    <source>
        <dbReference type="EMBL" id="MFC4062464.1"/>
    </source>
</evidence>
<evidence type="ECO:0000259" key="1">
    <source>
        <dbReference type="Pfam" id="PF03551"/>
    </source>
</evidence>
<dbReference type="Gene3D" id="1.10.10.10">
    <property type="entry name" value="Winged helix-like DNA-binding domain superfamily/Winged helix DNA-binding domain"/>
    <property type="match status" value="1"/>
</dbReference>
<dbReference type="InterPro" id="IPR036388">
    <property type="entry name" value="WH-like_DNA-bd_sf"/>
</dbReference>
<dbReference type="InterPro" id="IPR036390">
    <property type="entry name" value="WH_DNA-bd_sf"/>
</dbReference>
<comment type="caution">
    <text evidence="2">The sequence shown here is derived from an EMBL/GenBank/DDBJ whole genome shotgun (WGS) entry which is preliminary data.</text>
</comment>